<keyword evidence="1" id="KW-0732">Signal</keyword>
<protein>
    <submittedName>
        <fullName evidence="2">Uncharacterized protein</fullName>
    </submittedName>
</protein>
<sequence>MMPPRLIVLLLLSAGTVFGRIDREQVVKQFNPIRYASSLTTPMQVGNGNFAFGADITGMQTFQPFNTMSSWAWHNRSLPTTPGQTRPEDFTGLDWLTHGRLVNYDMPNSAENDISTWMIQNPHKINLGRIGLSFNGMNISEADLKDKKQVLDLWTGTITSSFTLSGETVVVTTVGHPEQDIVSFGIASKLLGTGALSTFIDYPYADGKSKFEAPFVGIWNAVANHTSTITHNAKTKAIIQHTLDATTYFTSISWNNSAALSRVNQTSHRYILQPSSGNAQNFSFSVAFTPDVGPHDHVFSFNSVLSTSARWWASYWNAGAFIDLTGTNSGSATELQRRIILSQYGMAVNDAANGAIAQESGLTNNGWYGKFHLEMTMWHVSHWLSWSKTDIFARSMPSLYNKFLSTSIERARVQGYSGARWGKMSDPTGRSAPGEINALLIWQQPHVMWFAEQAYLASPTLETLQNWDEVIVQSAQFMASYAFWNSSTGRYDLGPPMYPVGENTPPNATVNPTFELAYWRFGLDIASRWMQRQGKEVPTEWTHVAENLAPLPVQNGTYVHYEGIVNMWTNTKYTSDHPALIAIYGLLPPQSGIPSFSLPILKATLAKVYQTYNLSQSYGWDFPLLAMTSARLGDPKNAIDLLLHPAFGFDDVGMPVGGTRVATPYWPQSGGLLMAVAAMAGGWYSGSENGMTLSTRWPVDWVVKAEGFAKSL</sequence>
<accession>S7ZX18</accession>
<reference evidence="2 3" key="1">
    <citation type="journal article" date="2013" name="PLoS Genet.">
        <title>Genomic mechanisms accounting for the adaptation to parasitism in nematode-trapping fungi.</title>
        <authorList>
            <person name="Meerupati T."/>
            <person name="Andersson K.M."/>
            <person name="Friman E."/>
            <person name="Kumar D."/>
            <person name="Tunlid A."/>
            <person name="Ahren D."/>
        </authorList>
    </citation>
    <scope>NUCLEOTIDE SEQUENCE [LARGE SCALE GENOMIC DNA]</scope>
    <source>
        <strain evidence="2 3">CBS 200.50</strain>
    </source>
</reference>
<reference evidence="3" key="2">
    <citation type="submission" date="2013-04" db="EMBL/GenBank/DDBJ databases">
        <title>Genomic mechanisms accounting for the adaptation to parasitism in nematode-trapping fungi.</title>
        <authorList>
            <person name="Ahren D.G."/>
        </authorList>
    </citation>
    <scope>NUCLEOTIDE SEQUENCE [LARGE SCALE GENOMIC DNA]</scope>
    <source>
        <strain evidence="3">CBS 200.50</strain>
    </source>
</reference>
<dbReference type="SUPFAM" id="SSF48208">
    <property type="entry name" value="Six-hairpin glycosidases"/>
    <property type="match status" value="1"/>
</dbReference>
<dbReference type="OMA" id="KFHMEMY"/>
<dbReference type="EMBL" id="AQGS01001196">
    <property type="protein sequence ID" value="EPS35285.1"/>
    <property type="molecule type" value="Genomic_DNA"/>
</dbReference>
<feature type="chain" id="PRO_5004547578" evidence="1">
    <location>
        <begin position="20"/>
        <end position="712"/>
    </location>
</feature>
<organism evidence="2 3">
    <name type="scientific">Dactylellina haptotyla (strain CBS 200.50)</name>
    <name type="common">Nematode-trapping fungus</name>
    <name type="synonym">Monacrosporium haptotylum</name>
    <dbReference type="NCBI Taxonomy" id="1284197"/>
    <lineage>
        <taxon>Eukaryota</taxon>
        <taxon>Fungi</taxon>
        <taxon>Dikarya</taxon>
        <taxon>Ascomycota</taxon>
        <taxon>Pezizomycotina</taxon>
        <taxon>Orbiliomycetes</taxon>
        <taxon>Orbiliales</taxon>
        <taxon>Orbiliaceae</taxon>
        <taxon>Dactylellina</taxon>
    </lineage>
</organism>
<dbReference type="GO" id="GO:0005975">
    <property type="term" value="P:carbohydrate metabolic process"/>
    <property type="evidence" value="ECO:0007669"/>
    <property type="project" value="InterPro"/>
</dbReference>
<name>S7ZX18_DACHA</name>
<dbReference type="OrthoDB" id="3534988at2759"/>
<dbReference type="Gene3D" id="1.50.10.10">
    <property type="match status" value="1"/>
</dbReference>
<comment type="caution">
    <text evidence="2">The sequence shown here is derived from an EMBL/GenBank/DDBJ whole genome shotgun (WGS) entry which is preliminary data.</text>
</comment>
<dbReference type="InterPro" id="IPR012341">
    <property type="entry name" value="6hp_glycosidase-like_sf"/>
</dbReference>
<keyword evidence="3" id="KW-1185">Reference proteome</keyword>
<feature type="signal peptide" evidence="1">
    <location>
        <begin position="1"/>
        <end position="19"/>
    </location>
</feature>
<evidence type="ECO:0000313" key="2">
    <source>
        <dbReference type="EMBL" id="EPS35285.1"/>
    </source>
</evidence>
<dbReference type="eggNOG" id="ENOG502QSHV">
    <property type="taxonomic scope" value="Eukaryota"/>
</dbReference>
<dbReference type="HOGENOM" id="CLU_024197_0_0_1"/>
<proteinExistence type="predicted"/>
<evidence type="ECO:0000256" key="1">
    <source>
        <dbReference type="SAM" id="SignalP"/>
    </source>
</evidence>
<dbReference type="Proteomes" id="UP000015100">
    <property type="component" value="Unassembled WGS sequence"/>
</dbReference>
<gene>
    <name evidence="2" type="ORF">H072_11365</name>
</gene>
<dbReference type="STRING" id="1284197.S7ZX18"/>
<dbReference type="GO" id="GO:0003824">
    <property type="term" value="F:catalytic activity"/>
    <property type="evidence" value="ECO:0007669"/>
    <property type="project" value="UniProtKB-ARBA"/>
</dbReference>
<evidence type="ECO:0000313" key="3">
    <source>
        <dbReference type="Proteomes" id="UP000015100"/>
    </source>
</evidence>
<dbReference type="AlphaFoldDB" id="S7ZX18"/>
<dbReference type="InterPro" id="IPR008928">
    <property type="entry name" value="6-hairpin_glycosidase_sf"/>
</dbReference>